<dbReference type="EMBL" id="CATOUU010000072">
    <property type="protein sequence ID" value="CAI9915351.1"/>
    <property type="molecule type" value="Genomic_DNA"/>
</dbReference>
<dbReference type="EMBL" id="CAXDID020000723">
    <property type="protein sequence ID" value="CAL6111858.1"/>
    <property type="molecule type" value="Genomic_DNA"/>
</dbReference>
<reference evidence="2 3" key="2">
    <citation type="submission" date="2024-07" db="EMBL/GenBank/DDBJ databases">
        <authorList>
            <person name="Akdeniz Z."/>
        </authorList>
    </citation>
    <scope>NUCLEOTIDE SEQUENCE [LARGE SCALE GENOMIC DNA]</scope>
</reference>
<keyword evidence="3" id="KW-1185">Reference proteome</keyword>
<reference evidence="1" key="1">
    <citation type="submission" date="2023-06" db="EMBL/GenBank/DDBJ databases">
        <authorList>
            <person name="Kurt Z."/>
        </authorList>
    </citation>
    <scope>NUCLEOTIDE SEQUENCE</scope>
</reference>
<evidence type="ECO:0000313" key="3">
    <source>
        <dbReference type="Proteomes" id="UP001642409"/>
    </source>
</evidence>
<gene>
    <name evidence="1" type="ORF">HINF_LOCUS2996</name>
    <name evidence="2" type="ORF">HINF_LOCUS76730</name>
</gene>
<comment type="caution">
    <text evidence="1">The sequence shown here is derived from an EMBL/GenBank/DDBJ whole genome shotgun (WGS) entry which is preliminary data.</text>
</comment>
<name>A0AA86N9W2_9EUKA</name>
<accession>A0AA86N9W2</accession>
<sequence>MFSNHAKSNFAIPRIYVNCLLPLMRWMNSFSYDNFNSELLTSLSAEQLSFINSMHNKQSLPIFQQYTLYLEQRLMSDEISRKMNHWLKYTQKISEEYIIPARKTKYQFYKMFESNRYWHTRCQRQIQVTRWRMMTYAATIWFRTRQAGVISNYAFNIERAQQQARKQM</sequence>
<protein>
    <submittedName>
        <fullName evidence="2">Hypothetical_protein</fullName>
    </submittedName>
</protein>
<dbReference type="Proteomes" id="UP001642409">
    <property type="component" value="Unassembled WGS sequence"/>
</dbReference>
<dbReference type="AlphaFoldDB" id="A0AA86N9W2"/>
<organism evidence="1">
    <name type="scientific">Hexamita inflata</name>
    <dbReference type="NCBI Taxonomy" id="28002"/>
    <lineage>
        <taxon>Eukaryota</taxon>
        <taxon>Metamonada</taxon>
        <taxon>Diplomonadida</taxon>
        <taxon>Hexamitidae</taxon>
        <taxon>Hexamitinae</taxon>
        <taxon>Hexamita</taxon>
    </lineage>
</organism>
<proteinExistence type="predicted"/>
<evidence type="ECO:0000313" key="2">
    <source>
        <dbReference type="EMBL" id="CAL6111858.1"/>
    </source>
</evidence>
<evidence type="ECO:0000313" key="1">
    <source>
        <dbReference type="EMBL" id="CAI9915351.1"/>
    </source>
</evidence>